<evidence type="ECO:0000313" key="1">
    <source>
        <dbReference type="EMBL" id="KAF5186277.1"/>
    </source>
</evidence>
<sequence>KLPRRVDVPYDSSNPEHQIKCFIVPLPPSELVDIKHDVQEKHPEEKFVSALSLDLVVLEKAVVLITSWWVVMTGFLEFPHDEEQLV</sequence>
<reference evidence="1 2" key="1">
    <citation type="submission" date="2020-06" db="EMBL/GenBank/DDBJ databases">
        <title>Transcriptomic and genomic resources for Thalictrum thalictroides and T. hernandezii: Facilitating candidate gene discovery in an emerging model plant lineage.</title>
        <authorList>
            <person name="Arias T."/>
            <person name="Riano-Pachon D.M."/>
            <person name="Di Stilio V.S."/>
        </authorList>
    </citation>
    <scope>NUCLEOTIDE SEQUENCE [LARGE SCALE GENOMIC DNA]</scope>
    <source>
        <strain evidence="2">cv. WT478/WT964</strain>
        <tissue evidence="1">Leaves</tissue>
    </source>
</reference>
<name>A0A7J6VNE2_THATH</name>
<accession>A0A7J6VNE2</accession>
<keyword evidence="2" id="KW-1185">Reference proteome</keyword>
<dbReference type="Proteomes" id="UP000554482">
    <property type="component" value="Unassembled WGS sequence"/>
</dbReference>
<proteinExistence type="predicted"/>
<comment type="caution">
    <text evidence="1">The sequence shown here is derived from an EMBL/GenBank/DDBJ whole genome shotgun (WGS) entry which is preliminary data.</text>
</comment>
<dbReference type="AlphaFoldDB" id="A0A7J6VNE2"/>
<protein>
    <submittedName>
        <fullName evidence="1">Uncharacterized protein</fullName>
    </submittedName>
</protein>
<feature type="non-terminal residue" evidence="1">
    <location>
        <position position="86"/>
    </location>
</feature>
<evidence type="ECO:0000313" key="2">
    <source>
        <dbReference type="Proteomes" id="UP000554482"/>
    </source>
</evidence>
<organism evidence="1 2">
    <name type="scientific">Thalictrum thalictroides</name>
    <name type="common">Rue-anemone</name>
    <name type="synonym">Anemone thalictroides</name>
    <dbReference type="NCBI Taxonomy" id="46969"/>
    <lineage>
        <taxon>Eukaryota</taxon>
        <taxon>Viridiplantae</taxon>
        <taxon>Streptophyta</taxon>
        <taxon>Embryophyta</taxon>
        <taxon>Tracheophyta</taxon>
        <taxon>Spermatophyta</taxon>
        <taxon>Magnoliopsida</taxon>
        <taxon>Ranunculales</taxon>
        <taxon>Ranunculaceae</taxon>
        <taxon>Thalictroideae</taxon>
        <taxon>Thalictrum</taxon>
    </lineage>
</organism>
<dbReference type="EMBL" id="JABWDY010029551">
    <property type="protein sequence ID" value="KAF5186277.1"/>
    <property type="molecule type" value="Genomic_DNA"/>
</dbReference>
<gene>
    <name evidence="1" type="ORF">FRX31_024136</name>
</gene>